<evidence type="ECO:0000256" key="2">
    <source>
        <dbReference type="ARBA" id="ARBA00004167"/>
    </source>
</evidence>
<keyword evidence="12 15" id="KW-0472">Membrane</keyword>
<dbReference type="PRINTS" id="PR00463">
    <property type="entry name" value="EP450I"/>
</dbReference>
<evidence type="ECO:0000256" key="12">
    <source>
        <dbReference type="ARBA" id="ARBA00023136"/>
    </source>
</evidence>
<feature type="binding site" description="axial binding residue" evidence="13">
    <location>
        <position position="466"/>
    </location>
    <ligand>
        <name>heme</name>
        <dbReference type="ChEBI" id="CHEBI:30413"/>
    </ligand>
    <ligandPart>
        <name>Fe</name>
        <dbReference type="ChEBI" id="CHEBI:18248"/>
    </ligandPart>
</feature>
<dbReference type="PANTHER" id="PTHR46300:SF7">
    <property type="entry name" value="P450, PUTATIVE (EUROFUNG)-RELATED"/>
    <property type="match status" value="1"/>
</dbReference>
<evidence type="ECO:0000256" key="1">
    <source>
        <dbReference type="ARBA" id="ARBA00001971"/>
    </source>
</evidence>
<keyword evidence="5 13" id="KW-0349">Heme</keyword>
<evidence type="ECO:0000256" key="4">
    <source>
        <dbReference type="ARBA" id="ARBA00010617"/>
    </source>
</evidence>
<dbReference type="AlphaFoldDB" id="A0A2G8RQ72"/>
<dbReference type="SUPFAM" id="SSF48264">
    <property type="entry name" value="Cytochrome P450"/>
    <property type="match status" value="1"/>
</dbReference>
<keyword evidence="8 15" id="KW-1133">Transmembrane helix</keyword>
<proteinExistence type="inferred from homology"/>
<evidence type="ECO:0000256" key="15">
    <source>
        <dbReference type="SAM" id="Phobius"/>
    </source>
</evidence>
<dbReference type="InterPro" id="IPR001128">
    <property type="entry name" value="Cyt_P450"/>
</dbReference>
<dbReference type="GO" id="GO:0016020">
    <property type="term" value="C:membrane"/>
    <property type="evidence" value="ECO:0007669"/>
    <property type="project" value="UniProtKB-SubCell"/>
</dbReference>
<dbReference type="STRING" id="1077348.A0A2G8RQ72"/>
<evidence type="ECO:0000256" key="6">
    <source>
        <dbReference type="ARBA" id="ARBA00022692"/>
    </source>
</evidence>
<dbReference type="GO" id="GO:0004497">
    <property type="term" value="F:monooxygenase activity"/>
    <property type="evidence" value="ECO:0007669"/>
    <property type="project" value="UniProtKB-KW"/>
</dbReference>
<organism evidence="16 17">
    <name type="scientific">Ganoderma sinense ZZ0214-1</name>
    <dbReference type="NCBI Taxonomy" id="1077348"/>
    <lineage>
        <taxon>Eukaryota</taxon>
        <taxon>Fungi</taxon>
        <taxon>Dikarya</taxon>
        <taxon>Basidiomycota</taxon>
        <taxon>Agaricomycotina</taxon>
        <taxon>Agaricomycetes</taxon>
        <taxon>Polyporales</taxon>
        <taxon>Polyporaceae</taxon>
        <taxon>Ganoderma</taxon>
    </lineage>
</organism>
<dbReference type="Pfam" id="PF00067">
    <property type="entry name" value="p450"/>
    <property type="match status" value="2"/>
</dbReference>
<dbReference type="Proteomes" id="UP000230002">
    <property type="component" value="Unassembled WGS sequence"/>
</dbReference>
<evidence type="ECO:0000256" key="5">
    <source>
        <dbReference type="ARBA" id="ARBA00022617"/>
    </source>
</evidence>
<dbReference type="EMBL" id="AYKW01000068">
    <property type="protein sequence ID" value="PIL23665.1"/>
    <property type="molecule type" value="Genomic_DNA"/>
</dbReference>
<evidence type="ECO:0000256" key="9">
    <source>
        <dbReference type="ARBA" id="ARBA00023002"/>
    </source>
</evidence>
<sequence>MLTFSLQNFVSFLLLGLMVAVILRVTRRTRSSTLPLPPGPKRLPIIGNLLDMPKKNIATSMHELCRQYGGCEIVYLDVFGQPTIIIDSYDAAIAILESRSANTSDRPRFVMAELTGFIFEFALVGYSASWRQRRRVFHDFFHRRAVAQFRPIHRRGVQRLLKKLLDEPAKFLDHSRYYVGGSIMDTVYGIEIAEKNDRFIAIAEEGAEIFNDTLAPGRHLVELFPVLARLPAWFPGAGFKRHLEEKWKPVVLALRGAAYDATVEALGRGDARPSITCSLVENAIREKGSVSAEDEDIFKDVTGVAYAAGADTAGVFSISCRGTMLILQHQTFSILTAFFRAMAAYPEVQRKARTEIEEVVGPDQLPDFSHQEVLPYVSALVKECIRWHTVLPLGIPHRAMEDDEYNGYLIPAGAVIITNAWAMSRDPLVYPEPDRFMPDRFLKDGKLDLHARDPLKFQFGFGRRICPGMHFSQDSLFIAIASILHAFEISPPLGAAGHAMHATSPTIPTGGVLSHPDPFTCSIVPRSQIA</sequence>
<keyword evidence="17" id="KW-1185">Reference proteome</keyword>
<dbReference type="InterPro" id="IPR017972">
    <property type="entry name" value="Cyt_P450_CS"/>
</dbReference>
<evidence type="ECO:0000256" key="7">
    <source>
        <dbReference type="ARBA" id="ARBA00022723"/>
    </source>
</evidence>
<dbReference type="CDD" id="cd11065">
    <property type="entry name" value="CYP64-like"/>
    <property type="match status" value="1"/>
</dbReference>
<keyword evidence="6 15" id="KW-0812">Transmembrane</keyword>
<dbReference type="PROSITE" id="PS00086">
    <property type="entry name" value="CYTOCHROME_P450"/>
    <property type="match status" value="1"/>
</dbReference>
<dbReference type="InterPro" id="IPR036396">
    <property type="entry name" value="Cyt_P450_sf"/>
</dbReference>
<dbReference type="PRINTS" id="PR00385">
    <property type="entry name" value="P450"/>
</dbReference>
<dbReference type="GO" id="GO:0016705">
    <property type="term" value="F:oxidoreductase activity, acting on paired donors, with incorporation or reduction of molecular oxygen"/>
    <property type="evidence" value="ECO:0007669"/>
    <property type="project" value="InterPro"/>
</dbReference>
<gene>
    <name evidence="16" type="ORF">GSI_15689</name>
</gene>
<comment type="cofactor">
    <cofactor evidence="1 13">
        <name>heme</name>
        <dbReference type="ChEBI" id="CHEBI:30413"/>
    </cofactor>
</comment>
<comment type="similarity">
    <text evidence="4 14">Belongs to the cytochrome P450 family.</text>
</comment>
<feature type="transmembrane region" description="Helical" evidence="15">
    <location>
        <begin position="109"/>
        <end position="128"/>
    </location>
</feature>
<evidence type="ECO:0000313" key="16">
    <source>
        <dbReference type="EMBL" id="PIL23665.1"/>
    </source>
</evidence>
<accession>A0A2G8RQ72</accession>
<comment type="pathway">
    <text evidence="3">Secondary metabolite biosynthesis.</text>
</comment>
<protein>
    <submittedName>
        <fullName evidence="16">Cytochrome P450</fullName>
    </submittedName>
</protein>
<dbReference type="GO" id="GO:0005506">
    <property type="term" value="F:iron ion binding"/>
    <property type="evidence" value="ECO:0007669"/>
    <property type="project" value="InterPro"/>
</dbReference>
<evidence type="ECO:0000256" key="3">
    <source>
        <dbReference type="ARBA" id="ARBA00005179"/>
    </source>
</evidence>
<evidence type="ECO:0000256" key="13">
    <source>
        <dbReference type="PIRSR" id="PIRSR602401-1"/>
    </source>
</evidence>
<evidence type="ECO:0000256" key="8">
    <source>
        <dbReference type="ARBA" id="ARBA00022989"/>
    </source>
</evidence>
<dbReference type="GO" id="GO:0020037">
    <property type="term" value="F:heme binding"/>
    <property type="evidence" value="ECO:0007669"/>
    <property type="project" value="InterPro"/>
</dbReference>
<name>A0A2G8RQ72_9APHY</name>
<evidence type="ECO:0000256" key="10">
    <source>
        <dbReference type="ARBA" id="ARBA00023004"/>
    </source>
</evidence>
<comment type="caution">
    <text evidence="16">The sequence shown here is derived from an EMBL/GenBank/DDBJ whole genome shotgun (WGS) entry which is preliminary data.</text>
</comment>
<dbReference type="InterPro" id="IPR050364">
    <property type="entry name" value="Cytochrome_P450_fung"/>
</dbReference>
<feature type="transmembrane region" description="Helical" evidence="15">
    <location>
        <begin position="6"/>
        <end position="25"/>
    </location>
</feature>
<dbReference type="Gene3D" id="1.10.630.10">
    <property type="entry name" value="Cytochrome P450"/>
    <property type="match status" value="1"/>
</dbReference>
<keyword evidence="11 14" id="KW-0503">Monooxygenase</keyword>
<dbReference type="OrthoDB" id="2789670at2759"/>
<dbReference type="InterPro" id="IPR002401">
    <property type="entry name" value="Cyt_P450_E_grp-I"/>
</dbReference>
<dbReference type="PANTHER" id="PTHR46300">
    <property type="entry name" value="P450, PUTATIVE (EUROFUNG)-RELATED-RELATED"/>
    <property type="match status" value="1"/>
</dbReference>
<evidence type="ECO:0000313" key="17">
    <source>
        <dbReference type="Proteomes" id="UP000230002"/>
    </source>
</evidence>
<evidence type="ECO:0000256" key="11">
    <source>
        <dbReference type="ARBA" id="ARBA00023033"/>
    </source>
</evidence>
<keyword evidence="10 13" id="KW-0408">Iron</keyword>
<keyword evidence="7 13" id="KW-0479">Metal-binding</keyword>
<reference evidence="16 17" key="1">
    <citation type="journal article" date="2015" name="Sci. Rep.">
        <title>Chromosome-level genome map provides insights into diverse defense mechanisms in the medicinal fungus Ganoderma sinense.</title>
        <authorList>
            <person name="Zhu Y."/>
            <person name="Xu J."/>
            <person name="Sun C."/>
            <person name="Zhou S."/>
            <person name="Xu H."/>
            <person name="Nelson D.R."/>
            <person name="Qian J."/>
            <person name="Song J."/>
            <person name="Luo H."/>
            <person name="Xiang L."/>
            <person name="Li Y."/>
            <person name="Xu Z."/>
            <person name="Ji A."/>
            <person name="Wang L."/>
            <person name="Lu S."/>
            <person name="Hayward A."/>
            <person name="Sun W."/>
            <person name="Li X."/>
            <person name="Schwartz D.C."/>
            <person name="Wang Y."/>
            <person name="Chen S."/>
        </authorList>
    </citation>
    <scope>NUCLEOTIDE SEQUENCE [LARGE SCALE GENOMIC DNA]</scope>
    <source>
        <strain evidence="16 17">ZZ0214-1</strain>
    </source>
</reference>
<comment type="subcellular location">
    <subcellularLocation>
        <location evidence="2">Membrane</location>
        <topology evidence="2">Single-pass membrane protein</topology>
    </subcellularLocation>
</comment>
<keyword evidence="9 14" id="KW-0560">Oxidoreductase</keyword>
<evidence type="ECO:0000256" key="14">
    <source>
        <dbReference type="RuleBase" id="RU000461"/>
    </source>
</evidence>